<dbReference type="HOGENOM" id="CLU_2040293_0_0_1"/>
<protein>
    <submittedName>
        <fullName evidence="1">Uncharacterized protein</fullName>
    </submittedName>
</protein>
<sequence>MPSVSSPGPSPDHYSRSQLAPFHFPSLDIFHEPVEITTKDHDLLSYVDSNRYDDGAQRALRITPITTFLNRNRITDTGSLNMPLEELEEKEMARKNMIRPLIQERTTGQKKKRGRKAYLYD</sequence>
<dbReference type="InParanoid" id="K1QN16"/>
<name>K1QN16_MAGGI</name>
<proteinExistence type="predicted"/>
<dbReference type="AlphaFoldDB" id="K1QN16"/>
<gene>
    <name evidence="1" type="ORF">CGI_10009428</name>
</gene>
<evidence type="ECO:0000313" key="1">
    <source>
        <dbReference type="EMBL" id="EKC30260.1"/>
    </source>
</evidence>
<accession>K1QN16</accession>
<dbReference type="EMBL" id="JH823248">
    <property type="protein sequence ID" value="EKC30260.1"/>
    <property type="molecule type" value="Genomic_DNA"/>
</dbReference>
<reference evidence="1" key="1">
    <citation type="journal article" date="2012" name="Nature">
        <title>The oyster genome reveals stress adaptation and complexity of shell formation.</title>
        <authorList>
            <person name="Zhang G."/>
            <person name="Fang X."/>
            <person name="Guo X."/>
            <person name="Li L."/>
            <person name="Luo R."/>
            <person name="Xu F."/>
            <person name="Yang P."/>
            <person name="Zhang L."/>
            <person name="Wang X."/>
            <person name="Qi H."/>
            <person name="Xiong Z."/>
            <person name="Que H."/>
            <person name="Xie Y."/>
            <person name="Holland P.W."/>
            <person name="Paps J."/>
            <person name="Zhu Y."/>
            <person name="Wu F."/>
            <person name="Chen Y."/>
            <person name="Wang J."/>
            <person name="Peng C."/>
            <person name="Meng J."/>
            <person name="Yang L."/>
            <person name="Liu J."/>
            <person name="Wen B."/>
            <person name="Zhang N."/>
            <person name="Huang Z."/>
            <person name="Zhu Q."/>
            <person name="Feng Y."/>
            <person name="Mount A."/>
            <person name="Hedgecock D."/>
            <person name="Xu Z."/>
            <person name="Liu Y."/>
            <person name="Domazet-Loso T."/>
            <person name="Du Y."/>
            <person name="Sun X."/>
            <person name="Zhang S."/>
            <person name="Liu B."/>
            <person name="Cheng P."/>
            <person name="Jiang X."/>
            <person name="Li J."/>
            <person name="Fan D."/>
            <person name="Wang W."/>
            <person name="Fu W."/>
            <person name="Wang T."/>
            <person name="Wang B."/>
            <person name="Zhang J."/>
            <person name="Peng Z."/>
            <person name="Li Y."/>
            <person name="Li N."/>
            <person name="Wang J."/>
            <person name="Chen M."/>
            <person name="He Y."/>
            <person name="Tan F."/>
            <person name="Song X."/>
            <person name="Zheng Q."/>
            <person name="Huang R."/>
            <person name="Yang H."/>
            <person name="Du X."/>
            <person name="Chen L."/>
            <person name="Yang M."/>
            <person name="Gaffney P.M."/>
            <person name="Wang S."/>
            <person name="Luo L."/>
            <person name="She Z."/>
            <person name="Ming Y."/>
            <person name="Huang W."/>
            <person name="Zhang S."/>
            <person name="Huang B."/>
            <person name="Zhang Y."/>
            <person name="Qu T."/>
            <person name="Ni P."/>
            <person name="Miao G."/>
            <person name="Wang J."/>
            <person name="Wang Q."/>
            <person name="Steinberg C.E."/>
            <person name="Wang H."/>
            <person name="Li N."/>
            <person name="Qian L."/>
            <person name="Zhang G."/>
            <person name="Li Y."/>
            <person name="Yang H."/>
            <person name="Liu X."/>
            <person name="Wang J."/>
            <person name="Yin Y."/>
            <person name="Wang J."/>
        </authorList>
    </citation>
    <scope>NUCLEOTIDE SEQUENCE [LARGE SCALE GENOMIC DNA]</scope>
    <source>
        <strain evidence="1">05x7-T-G4-1.051#20</strain>
    </source>
</reference>
<organism evidence="1">
    <name type="scientific">Magallana gigas</name>
    <name type="common">Pacific oyster</name>
    <name type="synonym">Crassostrea gigas</name>
    <dbReference type="NCBI Taxonomy" id="29159"/>
    <lineage>
        <taxon>Eukaryota</taxon>
        <taxon>Metazoa</taxon>
        <taxon>Spiralia</taxon>
        <taxon>Lophotrochozoa</taxon>
        <taxon>Mollusca</taxon>
        <taxon>Bivalvia</taxon>
        <taxon>Autobranchia</taxon>
        <taxon>Pteriomorphia</taxon>
        <taxon>Ostreida</taxon>
        <taxon>Ostreoidea</taxon>
        <taxon>Ostreidae</taxon>
        <taxon>Magallana</taxon>
    </lineage>
</organism>